<accession>A0A5Q4BE68</accession>
<name>A0A5Q4BE68_9PEZI</name>
<evidence type="ECO:0000313" key="1">
    <source>
        <dbReference type="EMBL" id="TQN65218.1"/>
    </source>
</evidence>
<dbReference type="Gene3D" id="1.25.40.10">
    <property type="entry name" value="Tetratricopeptide repeat domain"/>
    <property type="match status" value="1"/>
</dbReference>
<sequence>MEDAAGCAGTSMAALPPDVSPAQPYSKVLLVLLCFLADAQVSAEMLHRGGTPRKRWTEEGGIKVTGAPHDAALQPVLSDLPTLHDAMAELERLSAITLSVDGKCTLHPGVRTAVLQSLPPESHSFWRWQALATAYRAVPWKYLEPAATKDFSREPHARADLTPHVVHALAAVREHDGYESLSILDRVDVVLTLIEASRLPGIEWKRHAVEQAKAAMCGRQDDYVQACIAQRESLLQRLAGDGMPLTLPPFSHQERRDGLVNKRMNAAIGLTVHQRALDCFQNEELSSALDVLEEWQPTRHSSPAEDVVLFRMNSLRGKILRFQGKFQEALGCMDKSRCAAEQQRDVHFDEDAGDLVVETADTMRELDEPVRAEQLLRTQLERPFHTPAARALLNLALAESLFAQQRFTEADQLCRDAESCRLSKMARLRLCITAAKLRHASSDWEGAFSWWTQALIAINKFPPTSGHTTRLIYLSLCDVLKHQGQEELEQASRAQVVKLESLSGNAQAKRWIAGLRHWQAYLESSVL</sequence>
<gene>
    <name evidence="1" type="ORF">CSHISOI_10191</name>
</gene>
<dbReference type="SUPFAM" id="SSF48452">
    <property type="entry name" value="TPR-like"/>
    <property type="match status" value="1"/>
</dbReference>
<proteinExistence type="predicted"/>
<dbReference type="Proteomes" id="UP000326340">
    <property type="component" value="Unassembled WGS sequence"/>
</dbReference>
<dbReference type="AlphaFoldDB" id="A0A5Q4BE68"/>
<evidence type="ECO:0000313" key="2">
    <source>
        <dbReference type="Proteomes" id="UP000326340"/>
    </source>
</evidence>
<reference evidence="1 2" key="1">
    <citation type="journal article" date="2019" name="Sci. Rep.">
        <title>Colletotrichum shisoi sp. nov., an anthracnose pathogen of Perilla frutescens in Japan: molecular phylogenetic, morphological and genomic evidence.</title>
        <authorList>
            <person name="Gan P."/>
            <person name="Tsushima A."/>
            <person name="Hiroyama R."/>
            <person name="Narusaka M."/>
            <person name="Takano Y."/>
            <person name="Narusaka Y."/>
            <person name="Kawaradani M."/>
            <person name="Damm U."/>
            <person name="Shirasu K."/>
        </authorList>
    </citation>
    <scope>NUCLEOTIDE SEQUENCE [LARGE SCALE GENOMIC DNA]</scope>
    <source>
        <strain evidence="1 2">PG-2018a</strain>
    </source>
</reference>
<protein>
    <submittedName>
        <fullName evidence="1">Uncharacterized protein</fullName>
    </submittedName>
</protein>
<dbReference type="InterPro" id="IPR011990">
    <property type="entry name" value="TPR-like_helical_dom_sf"/>
</dbReference>
<organism evidence="1 2">
    <name type="scientific">Colletotrichum shisoi</name>
    <dbReference type="NCBI Taxonomy" id="2078593"/>
    <lineage>
        <taxon>Eukaryota</taxon>
        <taxon>Fungi</taxon>
        <taxon>Dikarya</taxon>
        <taxon>Ascomycota</taxon>
        <taxon>Pezizomycotina</taxon>
        <taxon>Sordariomycetes</taxon>
        <taxon>Hypocreomycetidae</taxon>
        <taxon>Glomerellales</taxon>
        <taxon>Glomerellaceae</taxon>
        <taxon>Colletotrichum</taxon>
        <taxon>Colletotrichum destructivum species complex</taxon>
    </lineage>
</organism>
<keyword evidence="2" id="KW-1185">Reference proteome</keyword>
<dbReference type="EMBL" id="PUHP01001749">
    <property type="protein sequence ID" value="TQN65218.1"/>
    <property type="molecule type" value="Genomic_DNA"/>
</dbReference>
<comment type="caution">
    <text evidence="1">The sequence shown here is derived from an EMBL/GenBank/DDBJ whole genome shotgun (WGS) entry which is preliminary data.</text>
</comment>
<dbReference type="OrthoDB" id="427518at2759"/>